<feature type="domain" description="Flavodoxin-like fold" evidence="3">
    <location>
        <begin position="1"/>
        <end position="169"/>
    </location>
</feature>
<evidence type="ECO:0000256" key="1">
    <source>
        <dbReference type="ARBA" id="ARBA00006252"/>
    </source>
</evidence>
<dbReference type="SUPFAM" id="SSF52218">
    <property type="entry name" value="Flavoproteins"/>
    <property type="match status" value="1"/>
</dbReference>
<gene>
    <name evidence="4" type="ORF">GGR05_003431</name>
</gene>
<reference evidence="4 5" key="1">
    <citation type="submission" date="2020-08" db="EMBL/GenBank/DDBJ databases">
        <title>Genomic Encyclopedia of Type Strains, Phase IV (KMG-IV): sequencing the most valuable type-strain genomes for metagenomic binning, comparative biology and taxonomic classification.</title>
        <authorList>
            <person name="Goeker M."/>
        </authorList>
    </citation>
    <scope>NUCLEOTIDE SEQUENCE [LARGE SCALE GENOMIC DNA]</scope>
    <source>
        <strain evidence="4 5">DSM 25024</strain>
    </source>
</reference>
<evidence type="ECO:0000313" key="4">
    <source>
        <dbReference type="EMBL" id="MBB3937265.1"/>
    </source>
</evidence>
<organism evidence="4 5">
    <name type="scientific">Aureimonas phyllosphaerae</name>
    <dbReference type="NCBI Taxonomy" id="1166078"/>
    <lineage>
        <taxon>Bacteria</taxon>
        <taxon>Pseudomonadati</taxon>
        <taxon>Pseudomonadota</taxon>
        <taxon>Alphaproteobacteria</taxon>
        <taxon>Hyphomicrobiales</taxon>
        <taxon>Aurantimonadaceae</taxon>
        <taxon>Aureimonas</taxon>
    </lineage>
</organism>
<name>A0A7W6BVU5_9HYPH</name>
<keyword evidence="2 4" id="KW-0560">Oxidoreductase</keyword>
<dbReference type="GO" id="GO:0005829">
    <property type="term" value="C:cytosol"/>
    <property type="evidence" value="ECO:0007669"/>
    <property type="project" value="TreeGrafter"/>
</dbReference>
<dbReference type="AlphaFoldDB" id="A0A7W6BVU5"/>
<sequence>MHILIVTAHPDPASFTHAAVARFVAGVESVPGTSHEIVDLIAEGFDPRFTSADDDAFDGRTAVGADVVVQQQRLDRADVLVLLFPVYWWSMPAVMKGWIDRVFVSGWAFVEEPDKGMTRLLGRLKGRVVAIGGTNRSTYERRGYLAAIETQIVEGVFRYCGMPVLGFDLLLPLDEASGEESLCRAFELGRQTAEERA</sequence>
<dbReference type="EMBL" id="JACIDO010000008">
    <property type="protein sequence ID" value="MBB3937265.1"/>
    <property type="molecule type" value="Genomic_DNA"/>
</dbReference>
<dbReference type="PANTHER" id="PTHR10204:SF34">
    <property type="entry name" value="NAD(P)H DEHYDROGENASE [QUINONE] 1 ISOFORM 1"/>
    <property type="match status" value="1"/>
</dbReference>
<proteinExistence type="inferred from homology"/>
<dbReference type="EC" id="1.6.5.2" evidence="4"/>
<dbReference type="InterPro" id="IPR051545">
    <property type="entry name" value="NAD(P)H_dehydrogenase_qn"/>
</dbReference>
<dbReference type="Pfam" id="PF02525">
    <property type="entry name" value="Flavodoxin_2"/>
    <property type="match status" value="1"/>
</dbReference>
<dbReference type="PANTHER" id="PTHR10204">
    <property type="entry name" value="NAD P H OXIDOREDUCTASE-RELATED"/>
    <property type="match status" value="1"/>
</dbReference>
<dbReference type="InterPro" id="IPR003680">
    <property type="entry name" value="Flavodoxin_fold"/>
</dbReference>
<evidence type="ECO:0000256" key="2">
    <source>
        <dbReference type="ARBA" id="ARBA00023002"/>
    </source>
</evidence>
<dbReference type="InterPro" id="IPR029039">
    <property type="entry name" value="Flavoprotein-like_sf"/>
</dbReference>
<evidence type="ECO:0000313" key="5">
    <source>
        <dbReference type="Proteomes" id="UP000531216"/>
    </source>
</evidence>
<accession>A0A7W6BVU5</accession>
<dbReference type="Proteomes" id="UP000531216">
    <property type="component" value="Unassembled WGS sequence"/>
</dbReference>
<dbReference type="GO" id="GO:0003955">
    <property type="term" value="F:NAD(P)H dehydrogenase (quinone) activity"/>
    <property type="evidence" value="ECO:0007669"/>
    <property type="project" value="UniProtKB-EC"/>
</dbReference>
<protein>
    <submittedName>
        <fullName evidence="4">NAD(P)H dehydrogenase (Quinone)</fullName>
        <ecNumber evidence="4">1.6.5.2</ecNumber>
    </submittedName>
</protein>
<keyword evidence="5" id="KW-1185">Reference proteome</keyword>
<comment type="caution">
    <text evidence="4">The sequence shown here is derived from an EMBL/GenBank/DDBJ whole genome shotgun (WGS) entry which is preliminary data.</text>
</comment>
<comment type="similarity">
    <text evidence="1">Belongs to the NAD(P)H dehydrogenase (quinone) family.</text>
</comment>
<dbReference type="Gene3D" id="3.40.50.360">
    <property type="match status" value="1"/>
</dbReference>
<dbReference type="RefSeq" id="WP_090966729.1">
    <property type="nucleotide sequence ID" value="NZ_FOOA01000036.1"/>
</dbReference>
<dbReference type="OrthoDB" id="9798454at2"/>
<evidence type="ECO:0000259" key="3">
    <source>
        <dbReference type="Pfam" id="PF02525"/>
    </source>
</evidence>